<dbReference type="EMBL" id="JACAZH010000014">
    <property type="protein sequence ID" value="KAF7350783.1"/>
    <property type="molecule type" value="Genomic_DNA"/>
</dbReference>
<dbReference type="Proteomes" id="UP000623467">
    <property type="component" value="Unassembled WGS sequence"/>
</dbReference>
<comment type="caution">
    <text evidence="2">The sequence shown here is derived from an EMBL/GenBank/DDBJ whole genome shotgun (WGS) entry which is preliminary data.</text>
</comment>
<proteinExistence type="predicted"/>
<feature type="transmembrane region" description="Helical" evidence="1">
    <location>
        <begin position="88"/>
        <end position="107"/>
    </location>
</feature>
<accession>A0A8H6Y025</accession>
<name>A0A8H6Y025_9AGAR</name>
<keyword evidence="1" id="KW-0812">Transmembrane</keyword>
<feature type="transmembrane region" description="Helical" evidence="1">
    <location>
        <begin position="12"/>
        <end position="32"/>
    </location>
</feature>
<gene>
    <name evidence="2" type="ORF">MSAN_01639500</name>
</gene>
<protein>
    <submittedName>
        <fullName evidence="2">Uncharacterized protein</fullName>
    </submittedName>
</protein>
<keyword evidence="3" id="KW-1185">Reference proteome</keyword>
<feature type="transmembrane region" description="Helical" evidence="1">
    <location>
        <begin position="44"/>
        <end position="68"/>
    </location>
</feature>
<reference evidence="2" key="1">
    <citation type="submission" date="2020-05" db="EMBL/GenBank/DDBJ databases">
        <title>Mycena genomes resolve the evolution of fungal bioluminescence.</title>
        <authorList>
            <person name="Tsai I.J."/>
        </authorList>
    </citation>
    <scope>NUCLEOTIDE SEQUENCE</scope>
    <source>
        <strain evidence="2">160909Yilan</strain>
    </source>
</reference>
<keyword evidence="1" id="KW-0472">Membrane</keyword>
<feature type="transmembrane region" description="Helical" evidence="1">
    <location>
        <begin position="147"/>
        <end position="165"/>
    </location>
</feature>
<dbReference type="AlphaFoldDB" id="A0A8H6Y025"/>
<evidence type="ECO:0000313" key="2">
    <source>
        <dbReference type="EMBL" id="KAF7350783.1"/>
    </source>
</evidence>
<evidence type="ECO:0000313" key="3">
    <source>
        <dbReference type="Proteomes" id="UP000623467"/>
    </source>
</evidence>
<organism evidence="2 3">
    <name type="scientific">Mycena sanguinolenta</name>
    <dbReference type="NCBI Taxonomy" id="230812"/>
    <lineage>
        <taxon>Eukaryota</taxon>
        <taxon>Fungi</taxon>
        <taxon>Dikarya</taxon>
        <taxon>Basidiomycota</taxon>
        <taxon>Agaricomycotina</taxon>
        <taxon>Agaricomycetes</taxon>
        <taxon>Agaricomycetidae</taxon>
        <taxon>Agaricales</taxon>
        <taxon>Marasmiineae</taxon>
        <taxon>Mycenaceae</taxon>
        <taxon>Mycena</taxon>
    </lineage>
</organism>
<keyword evidence="1" id="KW-1133">Transmembrane helix</keyword>
<dbReference type="OrthoDB" id="3346544at2759"/>
<feature type="transmembrane region" description="Helical" evidence="1">
    <location>
        <begin position="186"/>
        <end position="211"/>
    </location>
</feature>
<feature type="transmembrane region" description="Helical" evidence="1">
    <location>
        <begin position="114"/>
        <end position="135"/>
    </location>
</feature>
<sequence>MNAAWTRISILWVGTFFYGIHLVLFCICLYILIKRPRNLGNIIFLLNAIALFATGTIQIGFNTVLTAAEFGAINIPSKLFNQIVDGISLMYVINNFMSDALVIYRCYVIWGNNILVTILPILMLIASTVLGFLGLSTTLGLRLSSEFFLVLSLATNVLVTALTAGRISWVSRRSRAYLETAAKRRYASAVAILIETGMLYSVNLLAVVVIYPFPSLFFCLGGTPPDAIPDYGHFADAHNRSSWT</sequence>
<evidence type="ECO:0000256" key="1">
    <source>
        <dbReference type="SAM" id="Phobius"/>
    </source>
</evidence>